<comment type="caution">
    <text evidence="2">The sequence shown here is derived from an EMBL/GenBank/DDBJ whole genome shotgun (WGS) entry which is preliminary data.</text>
</comment>
<evidence type="ECO:0000256" key="1">
    <source>
        <dbReference type="SAM" id="Phobius"/>
    </source>
</evidence>
<dbReference type="Proteomes" id="UP000318141">
    <property type="component" value="Unassembled WGS sequence"/>
</dbReference>
<keyword evidence="1" id="KW-0812">Transmembrane</keyword>
<dbReference type="EMBL" id="VLJN01000018">
    <property type="protein sequence ID" value="TWG85400.1"/>
    <property type="molecule type" value="Genomic_DNA"/>
</dbReference>
<dbReference type="AlphaFoldDB" id="A0A562BKG0"/>
<evidence type="ECO:0000313" key="2">
    <source>
        <dbReference type="EMBL" id="TWG85400.1"/>
    </source>
</evidence>
<organism evidence="2 3">
    <name type="scientific">Cupriavidus gilardii J11</name>
    <dbReference type="NCBI Taxonomy" id="936133"/>
    <lineage>
        <taxon>Bacteria</taxon>
        <taxon>Pseudomonadati</taxon>
        <taxon>Pseudomonadota</taxon>
        <taxon>Betaproteobacteria</taxon>
        <taxon>Burkholderiales</taxon>
        <taxon>Burkholderiaceae</taxon>
        <taxon>Cupriavidus</taxon>
    </lineage>
</organism>
<proteinExistence type="predicted"/>
<evidence type="ECO:0000313" key="3">
    <source>
        <dbReference type="Proteomes" id="UP000318141"/>
    </source>
</evidence>
<reference evidence="2 3" key="1">
    <citation type="submission" date="2019-07" db="EMBL/GenBank/DDBJ databases">
        <title>Genome sequencing of lignin-degrading bacterial isolates.</title>
        <authorList>
            <person name="Gladden J."/>
        </authorList>
    </citation>
    <scope>NUCLEOTIDE SEQUENCE [LARGE SCALE GENOMIC DNA]</scope>
    <source>
        <strain evidence="2 3">J11</strain>
    </source>
</reference>
<protein>
    <submittedName>
        <fullName evidence="2">Uncharacterized protein</fullName>
    </submittedName>
</protein>
<feature type="transmembrane region" description="Helical" evidence="1">
    <location>
        <begin position="12"/>
        <end position="34"/>
    </location>
</feature>
<feature type="non-terminal residue" evidence="2">
    <location>
        <position position="56"/>
    </location>
</feature>
<keyword evidence="1" id="KW-0472">Membrane</keyword>
<accession>A0A562BKG0</accession>
<gene>
    <name evidence="2" type="ORF">L602_002500000010</name>
</gene>
<name>A0A562BKG0_9BURK</name>
<keyword evidence="3" id="KW-1185">Reference proteome</keyword>
<sequence>MPLCARMRPGVPGVVVLPLAVAALSALFTFVPWLHAHGLYLRDAVLGLGHRHEWWR</sequence>
<keyword evidence="1" id="KW-1133">Transmembrane helix</keyword>